<name>A0A9P4XTR6_CRYP1</name>
<evidence type="ECO:0000256" key="1">
    <source>
        <dbReference type="SAM" id="MobiDB-lite"/>
    </source>
</evidence>
<keyword evidence="3" id="KW-1185">Reference proteome</keyword>
<protein>
    <submittedName>
        <fullName evidence="2">Uncharacterized protein</fullName>
    </submittedName>
</protein>
<dbReference type="OrthoDB" id="4761270at2759"/>
<organism evidence="2 3">
    <name type="scientific">Cryphonectria parasitica (strain ATCC 38755 / EP155)</name>
    <dbReference type="NCBI Taxonomy" id="660469"/>
    <lineage>
        <taxon>Eukaryota</taxon>
        <taxon>Fungi</taxon>
        <taxon>Dikarya</taxon>
        <taxon>Ascomycota</taxon>
        <taxon>Pezizomycotina</taxon>
        <taxon>Sordariomycetes</taxon>
        <taxon>Sordariomycetidae</taxon>
        <taxon>Diaporthales</taxon>
        <taxon>Cryphonectriaceae</taxon>
        <taxon>Cryphonectria-Endothia species complex</taxon>
        <taxon>Cryphonectria</taxon>
    </lineage>
</organism>
<feature type="region of interest" description="Disordered" evidence="1">
    <location>
        <begin position="1"/>
        <end position="25"/>
    </location>
</feature>
<reference evidence="2" key="1">
    <citation type="journal article" date="2020" name="Phytopathology">
        <title>Genome sequence of the chestnut blight fungus Cryphonectria parasitica EP155: A fundamental resource for an archetypical invasive plant pathogen.</title>
        <authorList>
            <person name="Crouch J.A."/>
            <person name="Dawe A."/>
            <person name="Aerts A."/>
            <person name="Barry K."/>
            <person name="Churchill A.C.L."/>
            <person name="Grimwood J."/>
            <person name="Hillman B."/>
            <person name="Milgroom M.G."/>
            <person name="Pangilinan J."/>
            <person name="Smith M."/>
            <person name="Salamov A."/>
            <person name="Schmutz J."/>
            <person name="Yadav J."/>
            <person name="Grigoriev I.V."/>
            <person name="Nuss D."/>
        </authorList>
    </citation>
    <scope>NUCLEOTIDE SEQUENCE</scope>
    <source>
        <strain evidence="2">EP155</strain>
    </source>
</reference>
<accession>A0A9P4XTR6</accession>
<sequence length="178" mass="20699">MSYQGATPSRTPQKADQPPVGERESNRDQLAFMFSPDAIKGGNGLACPYFKMHPERYEQHIHCHSERAKPWTVNQMTQHLWRFHSYVSRCPYCDKCWPRTARKKLAEERATHISNCSERRRLLGQLRPRGENEVDLMTEEQQDALASVKKFRGSNAIRLRKIYSAIGFSCLPDTFRKL</sequence>
<dbReference type="Proteomes" id="UP000803844">
    <property type="component" value="Unassembled WGS sequence"/>
</dbReference>
<evidence type="ECO:0000313" key="3">
    <source>
        <dbReference type="Proteomes" id="UP000803844"/>
    </source>
</evidence>
<proteinExistence type="predicted"/>
<dbReference type="RefSeq" id="XP_040771727.1">
    <property type="nucleotide sequence ID" value="XM_040923868.1"/>
</dbReference>
<comment type="caution">
    <text evidence="2">The sequence shown here is derived from an EMBL/GenBank/DDBJ whole genome shotgun (WGS) entry which is preliminary data.</text>
</comment>
<gene>
    <name evidence="2" type="ORF">M406DRAFT_358326</name>
</gene>
<feature type="compositionally biased region" description="Polar residues" evidence="1">
    <location>
        <begin position="1"/>
        <end position="14"/>
    </location>
</feature>
<dbReference type="EMBL" id="MU032352">
    <property type="protein sequence ID" value="KAF3760748.1"/>
    <property type="molecule type" value="Genomic_DNA"/>
</dbReference>
<dbReference type="GeneID" id="63840997"/>
<evidence type="ECO:0000313" key="2">
    <source>
        <dbReference type="EMBL" id="KAF3760748.1"/>
    </source>
</evidence>
<dbReference type="AlphaFoldDB" id="A0A9P4XTR6"/>